<accession>A0ABS6WPX3</accession>
<dbReference type="InterPro" id="IPR010376">
    <property type="entry name" value="GBBH-like_N"/>
</dbReference>
<evidence type="ECO:0000259" key="1">
    <source>
        <dbReference type="Pfam" id="PF06155"/>
    </source>
</evidence>
<evidence type="ECO:0000313" key="2">
    <source>
        <dbReference type="EMBL" id="MBW3098014.1"/>
    </source>
</evidence>
<organism evidence="2 3">
    <name type="scientific">Pseudohoeflea coraliihabitans</name>
    <dbReference type="NCBI Taxonomy" id="2860393"/>
    <lineage>
        <taxon>Bacteria</taxon>
        <taxon>Pseudomonadati</taxon>
        <taxon>Pseudomonadota</taxon>
        <taxon>Alphaproteobacteria</taxon>
        <taxon>Hyphomicrobiales</taxon>
        <taxon>Rhizobiaceae</taxon>
        <taxon>Pseudohoeflea</taxon>
    </lineage>
</organism>
<dbReference type="PANTHER" id="PTHR35303">
    <property type="entry name" value="OS02G0197800 PROTEIN"/>
    <property type="match status" value="1"/>
</dbReference>
<gene>
    <name evidence="2" type="ORF">KY465_12045</name>
</gene>
<dbReference type="Pfam" id="PF06155">
    <property type="entry name" value="GBBH-like_N"/>
    <property type="match status" value="1"/>
</dbReference>
<keyword evidence="3" id="KW-1185">Reference proteome</keyword>
<feature type="domain" description="Gamma-butyrobetaine hydroxylase-like N-terminal" evidence="1">
    <location>
        <begin position="12"/>
        <end position="94"/>
    </location>
</feature>
<dbReference type="PANTHER" id="PTHR35303:SF5">
    <property type="entry name" value="OS02G0197800 PROTEIN"/>
    <property type="match status" value="1"/>
</dbReference>
<comment type="caution">
    <text evidence="2">The sequence shown here is derived from an EMBL/GenBank/DDBJ whole genome shotgun (WGS) entry which is preliminary data.</text>
</comment>
<reference evidence="2" key="1">
    <citation type="submission" date="2021-07" db="EMBL/GenBank/DDBJ databases">
        <title>Pseudohoeflea marina sp. nov. a polyhydroxyalcanoate-producing bacterium.</title>
        <authorList>
            <person name="Zheng W."/>
            <person name="Yu S."/>
            <person name="Huang Y."/>
        </authorList>
    </citation>
    <scope>NUCLEOTIDE SEQUENCE</scope>
    <source>
        <strain evidence="2">DP4N28-3</strain>
    </source>
</reference>
<dbReference type="RefSeq" id="WP_219201958.1">
    <property type="nucleotide sequence ID" value="NZ_JAHWQX010000003.1"/>
</dbReference>
<dbReference type="Proteomes" id="UP001430804">
    <property type="component" value="Unassembled WGS sequence"/>
</dbReference>
<sequence length="121" mass="13501">MRHEDAWPTELKVTNTGTNLAVAFDDGRRYELPAELLRVRSPSAEVQGHGPGQRVTVPGKRNVAISDVVPVGHYAVRLVFDDGHDSGIFTWAFLSEIGETQDDVWQGYLTELTEKGLRREP</sequence>
<protein>
    <submittedName>
        <fullName evidence="2">DUF971 domain-containing protein</fullName>
    </submittedName>
</protein>
<name>A0ABS6WPX3_9HYPH</name>
<proteinExistence type="predicted"/>
<dbReference type="EMBL" id="JAHWQX010000003">
    <property type="protein sequence ID" value="MBW3098014.1"/>
    <property type="molecule type" value="Genomic_DNA"/>
</dbReference>
<evidence type="ECO:0000313" key="3">
    <source>
        <dbReference type="Proteomes" id="UP001430804"/>
    </source>
</evidence>